<proteinExistence type="predicted"/>
<protein>
    <submittedName>
        <fullName evidence="1">Uncharacterized protein</fullName>
    </submittedName>
</protein>
<dbReference type="InParanoid" id="A0A2P5HE98"/>
<feature type="non-terminal residue" evidence="1">
    <location>
        <position position="97"/>
    </location>
</feature>
<reference evidence="1" key="1">
    <citation type="submission" date="2017-09" db="EMBL/GenBank/DDBJ databases">
        <title>Polyketide synthases of a Diaporthe helianthi virulent isolate.</title>
        <authorList>
            <person name="Baroncelli R."/>
        </authorList>
    </citation>
    <scope>NUCLEOTIDE SEQUENCE [LARGE SCALE GENOMIC DNA]</scope>
    <source>
        <strain evidence="1">7/96</strain>
    </source>
</reference>
<gene>
    <name evidence="1" type="ORF">DHEL01_v213021</name>
</gene>
<keyword evidence="2" id="KW-1185">Reference proteome</keyword>
<sequence length="97" mass="10919">RFFRHRPGLNHIHTSSNQELECFHPRRPTSNLHIPRRVDHVPADRRLRLGPAGLRLPGRLLALLPSHVQIIPGHGSQCLSILDSSSSGSDHHFGTYL</sequence>
<dbReference type="EMBL" id="MAVT02003858">
    <property type="protein sequence ID" value="POS68585.1"/>
    <property type="molecule type" value="Genomic_DNA"/>
</dbReference>
<evidence type="ECO:0000313" key="1">
    <source>
        <dbReference type="EMBL" id="POS68585.1"/>
    </source>
</evidence>
<name>A0A2P5HE98_DIAHE</name>
<evidence type="ECO:0000313" key="2">
    <source>
        <dbReference type="Proteomes" id="UP000094444"/>
    </source>
</evidence>
<dbReference type="AlphaFoldDB" id="A0A2P5HE98"/>
<organism evidence="1 2">
    <name type="scientific">Diaporthe helianthi</name>
    <dbReference type="NCBI Taxonomy" id="158607"/>
    <lineage>
        <taxon>Eukaryota</taxon>
        <taxon>Fungi</taxon>
        <taxon>Dikarya</taxon>
        <taxon>Ascomycota</taxon>
        <taxon>Pezizomycotina</taxon>
        <taxon>Sordariomycetes</taxon>
        <taxon>Sordariomycetidae</taxon>
        <taxon>Diaporthales</taxon>
        <taxon>Diaporthaceae</taxon>
        <taxon>Diaporthe</taxon>
    </lineage>
</organism>
<feature type="non-terminal residue" evidence="1">
    <location>
        <position position="1"/>
    </location>
</feature>
<accession>A0A2P5HE98</accession>
<dbReference type="Proteomes" id="UP000094444">
    <property type="component" value="Unassembled WGS sequence"/>
</dbReference>
<comment type="caution">
    <text evidence="1">The sequence shown here is derived from an EMBL/GenBank/DDBJ whole genome shotgun (WGS) entry which is preliminary data.</text>
</comment>